<comment type="caution">
    <text evidence="1">The sequence shown here is derived from an EMBL/GenBank/DDBJ whole genome shotgun (WGS) entry which is preliminary data.</text>
</comment>
<proteinExistence type="predicted"/>
<accession>A0ABS6EUL6</accession>
<gene>
    <name evidence="1" type="ORF">KQI75_12270</name>
</gene>
<sequence>MKTNYKYVMIVTSEDNRYTGNADGLQLEHWANNPWDGTFEGITTGDTCEDLLEGLDCEGLFYQLFDAQRGTRLGYGIIDAASISEDIVWYESSLNSVVNT</sequence>
<evidence type="ECO:0000313" key="2">
    <source>
        <dbReference type="Proteomes" id="UP000783588"/>
    </source>
</evidence>
<organism evidence="1 2">
    <name type="scientific">Butyricicoccus intestinisimiae</name>
    <dbReference type="NCBI Taxonomy" id="2841509"/>
    <lineage>
        <taxon>Bacteria</taxon>
        <taxon>Bacillati</taxon>
        <taxon>Bacillota</taxon>
        <taxon>Clostridia</taxon>
        <taxon>Eubacteriales</taxon>
        <taxon>Butyricicoccaceae</taxon>
        <taxon>Butyricicoccus</taxon>
    </lineage>
</organism>
<protein>
    <submittedName>
        <fullName evidence="1">Uncharacterized protein</fullName>
    </submittedName>
</protein>
<dbReference type="EMBL" id="JAHLQI010000007">
    <property type="protein sequence ID" value="MBU5491376.1"/>
    <property type="molecule type" value="Genomic_DNA"/>
</dbReference>
<name>A0ABS6EUL6_9FIRM</name>
<dbReference type="RefSeq" id="WP_216471084.1">
    <property type="nucleotide sequence ID" value="NZ_JAHLQI010000007.1"/>
</dbReference>
<dbReference type="Proteomes" id="UP000783588">
    <property type="component" value="Unassembled WGS sequence"/>
</dbReference>
<keyword evidence="2" id="KW-1185">Reference proteome</keyword>
<reference evidence="1 2" key="1">
    <citation type="submission" date="2021-06" db="EMBL/GenBank/DDBJ databases">
        <authorList>
            <person name="Sun Q."/>
            <person name="Li D."/>
        </authorList>
    </citation>
    <scope>NUCLEOTIDE SEQUENCE [LARGE SCALE GENOMIC DNA]</scope>
    <source>
        <strain evidence="1 2">MSJd-7</strain>
    </source>
</reference>
<evidence type="ECO:0000313" key="1">
    <source>
        <dbReference type="EMBL" id="MBU5491376.1"/>
    </source>
</evidence>